<evidence type="ECO:0000256" key="1">
    <source>
        <dbReference type="SAM" id="MobiDB-lite"/>
    </source>
</evidence>
<feature type="region of interest" description="Disordered" evidence="1">
    <location>
        <begin position="1"/>
        <end position="22"/>
    </location>
</feature>
<feature type="non-terminal residue" evidence="2">
    <location>
        <position position="1"/>
    </location>
</feature>
<dbReference type="EMBL" id="LXQA011006344">
    <property type="protein sequence ID" value="MCI80919.1"/>
    <property type="molecule type" value="Genomic_DNA"/>
</dbReference>
<keyword evidence="3" id="KW-1185">Reference proteome</keyword>
<sequence length="70" mass="7580">VVCLARSAKASEGWRTETESFQSPSEKQRALSLRVALAGSVTTQEHARSLRLATRLAQRPCPVMSALLAV</sequence>
<evidence type="ECO:0000313" key="3">
    <source>
        <dbReference type="Proteomes" id="UP000265520"/>
    </source>
</evidence>
<dbReference type="Proteomes" id="UP000265520">
    <property type="component" value="Unassembled WGS sequence"/>
</dbReference>
<evidence type="ECO:0000313" key="2">
    <source>
        <dbReference type="EMBL" id="MCI80919.1"/>
    </source>
</evidence>
<protein>
    <submittedName>
        <fullName evidence="2">Uncharacterized protein</fullName>
    </submittedName>
</protein>
<dbReference type="AlphaFoldDB" id="A0A392V106"/>
<comment type="caution">
    <text evidence="2">The sequence shown here is derived from an EMBL/GenBank/DDBJ whole genome shotgun (WGS) entry which is preliminary data.</text>
</comment>
<organism evidence="2 3">
    <name type="scientific">Trifolium medium</name>
    <dbReference type="NCBI Taxonomy" id="97028"/>
    <lineage>
        <taxon>Eukaryota</taxon>
        <taxon>Viridiplantae</taxon>
        <taxon>Streptophyta</taxon>
        <taxon>Embryophyta</taxon>
        <taxon>Tracheophyta</taxon>
        <taxon>Spermatophyta</taxon>
        <taxon>Magnoliopsida</taxon>
        <taxon>eudicotyledons</taxon>
        <taxon>Gunneridae</taxon>
        <taxon>Pentapetalae</taxon>
        <taxon>rosids</taxon>
        <taxon>fabids</taxon>
        <taxon>Fabales</taxon>
        <taxon>Fabaceae</taxon>
        <taxon>Papilionoideae</taxon>
        <taxon>50 kb inversion clade</taxon>
        <taxon>NPAAA clade</taxon>
        <taxon>Hologalegina</taxon>
        <taxon>IRL clade</taxon>
        <taxon>Trifolieae</taxon>
        <taxon>Trifolium</taxon>
    </lineage>
</organism>
<reference evidence="2 3" key="1">
    <citation type="journal article" date="2018" name="Front. Plant Sci.">
        <title>Red Clover (Trifolium pratense) and Zigzag Clover (T. medium) - A Picture of Genomic Similarities and Differences.</title>
        <authorList>
            <person name="Dluhosova J."/>
            <person name="Istvanek J."/>
            <person name="Nedelnik J."/>
            <person name="Repkova J."/>
        </authorList>
    </citation>
    <scope>NUCLEOTIDE SEQUENCE [LARGE SCALE GENOMIC DNA]</scope>
    <source>
        <strain evidence="3">cv. 10/8</strain>
        <tissue evidence="2">Leaf</tissue>
    </source>
</reference>
<accession>A0A392V106</accession>
<proteinExistence type="predicted"/>
<name>A0A392V106_9FABA</name>